<dbReference type="PANTHER" id="PTHR36932:SF1">
    <property type="entry name" value="CAPSULAR POLYSACCHARIDE BIOSYNTHESIS PROTEIN"/>
    <property type="match status" value="1"/>
</dbReference>
<comment type="caution">
    <text evidence="2">The sequence shown here is derived from an EMBL/GenBank/DDBJ whole genome shotgun (WGS) entry which is preliminary data.</text>
</comment>
<name>A0A3M8PDP4_9BACL</name>
<gene>
    <name evidence="2" type="ORF">EEX84_02635</name>
</gene>
<accession>A0A3M8PDP4</accession>
<dbReference type="OrthoDB" id="580775at2"/>
<evidence type="ECO:0000259" key="1">
    <source>
        <dbReference type="Pfam" id="PF00501"/>
    </source>
</evidence>
<feature type="domain" description="AMP-dependent synthetase/ligase" evidence="1">
    <location>
        <begin position="66"/>
        <end position="273"/>
    </location>
</feature>
<dbReference type="Pfam" id="PF00501">
    <property type="entry name" value="AMP-binding"/>
    <property type="match status" value="1"/>
</dbReference>
<dbReference type="AlphaFoldDB" id="A0A3M8PDP4"/>
<dbReference type="Proteomes" id="UP000275473">
    <property type="component" value="Unassembled WGS sequence"/>
</dbReference>
<dbReference type="GO" id="GO:0016874">
    <property type="term" value="F:ligase activity"/>
    <property type="evidence" value="ECO:0007669"/>
    <property type="project" value="UniProtKB-KW"/>
</dbReference>
<dbReference type="InterPro" id="IPR000873">
    <property type="entry name" value="AMP-dep_synth/lig_dom"/>
</dbReference>
<dbReference type="InterPro" id="IPR053158">
    <property type="entry name" value="CapK_Type1_Caps_Biosynth"/>
</dbReference>
<keyword evidence="2" id="KW-0436">Ligase</keyword>
<dbReference type="PANTHER" id="PTHR36932">
    <property type="entry name" value="CAPSULAR POLYSACCHARIDE BIOSYNTHESIS PROTEIN"/>
    <property type="match status" value="1"/>
</dbReference>
<reference evidence="2 3" key="1">
    <citation type="journal article" date="2018" name="Int. J. Syst. Evol. Microbiol.">
        <title>Planococcus salinus sp. nov., a moderately halophilic bacterium isolated from a saline-alkali soil.</title>
        <authorList>
            <person name="Gan L."/>
        </authorList>
    </citation>
    <scope>NUCLEOTIDE SEQUENCE [LARGE SCALE GENOMIC DNA]</scope>
    <source>
        <strain evidence="2 3">LCB217</strain>
    </source>
</reference>
<organism evidence="2 3">
    <name type="scientific">Planococcus salinus</name>
    <dbReference type="NCBI Taxonomy" id="1848460"/>
    <lineage>
        <taxon>Bacteria</taxon>
        <taxon>Bacillati</taxon>
        <taxon>Bacillota</taxon>
        <taxon>Bacilli</taxon>
        <taxon>Bacillales</taxon>
        <taxon>Caryophanaceae</taxon>
        <taxon>Planococcus</taxon>
    </lineage>
</organism>
<dbReference type="EMBL" id="RIAX01000001">
    <property type="protein sequence ID" value="RNF41261.1"/>
    <property type="molecule type" value="Genomic_DNA"/>
</dbReference>
<protein>
    <submittedName>
        <fullName evidence="2">Phenylacetate--CoA ligase family protein</fullName>
    </submittedName>
</protein>
<dbReference type="RefSeq" id="WP_123164008.1">
    <property type="nucleotide sequence ID" value="NZ_RIAX01000001.1"/>
</dbReference>
<dbReference type="Gene3D" id="3.40.50.12780">
    <property type="entry name" value="N-terminal domain of ligase-like"/>
    <property type="match status" value="1"/>
</dbReference>
<evidence type="ECO:0000313" key="2">
    <source>
        <dbReference type="EMBL" id="RNF41261.1"/>
    </source>
</evidence>
<sequence length="450" mass="50782">MGKTGLLKAMRLTYQAGKMTRQERALLQRQRLEQLVLHAKHFSPYFSNLYSSVKGGFELTDLPPTTKAELMVHFNDWLTDRSVTEQDVNHFTDNLDNIGRKLKGRYLVNTTSGSTGNPAVVLYDETTMNVVSAIALMRAIARRQDFAAFLKKGKKTAGLFVDGGFYLGCGTVRYNQLRRPWKKDQIIVDVRQPLEVIVNQLNDFQPVMLGGYPTALELLIGEQQQGNLAISPVLIMTGGEHLSDSVREELKETFGCHVQTNYSCTEAGTIACECSEGRLHINEDWIIVEGVDADFQPVPNGQLAEKLLITNLFNWTQPFIRYELTDRAVIHGDLCKCGKTTKWLELEGRTDEILNFNNGRKVAPLTLVSLLGDIKEIQRFQLIQHSTEQLELRLLADQKQAAFELAKKTLEAYFAKQGITAEVFLSEKLPEIHPKSGKFKHIYSLSLKTM</sequence>
<dbReference type="SUPFAM" id="SSF56801">
    <property type="entry name" value="Acetyl-CoA synthetase-like"/>
    <property type="match status" value="1"/>
</dbReference>
<dbReference type="InterPro" id="IPR042099">
    <property type="entry name" value="ANL_N_sf"/>
</dbReference>
<proteinExistence type="predicted"/>
<keyword evidence="3" id="KW-1185">Reference proteome</keyword>
<evidence type="ECO:0000313" key="3">
    <source>
        <dbReference type="Proteomes" id="UP000275473"/>
    </source>
</evidence>